<protein>
    <submittedName>
        <fullName evidence="2">AAA family ATPase</fullName>
    </submittedName>
</protein>
<dbReference type="Proteomes" id="UP001634154">
    <property type="component" value="Unassembled WGS sequence"/>
</dbReference>
<dbReference type="EMBL" id="JBJXVJ010000001">
    <property type="protein sequence ID" value="MFN1215653.1"/>
    <property type="molecule type" value="Genomic_DNA"/>
</dbReference>
<keyword evidence="3" id="KW-1185">Reference proteome</keyword>
<dbReference type="RefSeq" id="WP_409355450.1">
    <property type="nucleotide sequence ID" value="NZ_JBJXVJ010000001.1"/>
</dbReference>
<evidence type="ECO:0000259" key="1">
    <source>
        <dbReference type="Pfam" id="PF07728"/>
    </source>
</evidence>
<dbReference type="InterPro" id="IPR052934">
    <property type="entry name" value="Methyl-DNA_Rec/Restrict_Enz"/>
</dbReference>
<proteinExistence type="predicted"/>
<dbReference type="PANTHER" id="PTHR37291">
    <property type="entry name" value="5-METHYLCYTOSINE-SPECIFIC RESTRICTION ENZYME B"/>
    <property type="match status" value="1"/>
</dbReference>
<name>A0ABW9JX18_9FLAO</name>
<dbReference type="InterPro" id="IPR011704">
    <property type="entry name" value="ATPase_dyneun-rel_AAA"/>
</dbReference>
<dbReference type="InterPro" id="IPR027417">
    <property type="entry name" value="P-loop_NTPase"/>
</dbReference>
<evidence type="ECO:0000313" key="2">
    <source>
        <dbReference type="EMBL" id="MFN1215653.1"/>
    </source>
</evidence>
<gene>
    <name evidence="2" type="ORF">ACKW6Q_01590</name>
</gene>
<reference evidence="2 3" key="1">
    <citation type="submission" date="2024-12" db="EMBL/GenBank/DDBJ databases">
        <title>Draft genome sequence of Chryseobacterium kwangjuense AG447.</title>
        <authorList>
            <person name="Cheptsov V.S."/>
            <person name="Belov A."/>
            <person name="Zavarzina A.G."/>
        </authorList>
    </citation>
    <scope>NUCLEOTIDE SEQUENCE [LARGE SCALE GENOMIC DNA]</scope>
    <source>
        <strain evidence="2 3">AG447</strain>
    </source>
</reference>
<dbReference type="Pfam" id="PF07728">
    <property type="entry name" value="AAA_5"/>
    <property type="match status" value="1"/>
</dbReference>
<evidence type="ECO:0000313" key="3">
    <source>
        <dbReference type="Proteomes" id="UP001634154"/>
    </source>
</evidence>
<dbReference type="InterPro" id="IPR015947">
    <property type="entry name" value="PUA-like_sf"/>
</dbReference>
<organism evidence="2 3">
    <name type="scientific">Chryseobacterium kwangjuense</name>
    <dbReference type="NCBI Taxonomy" id="267125"/>
    <lineage>
        <taxon>Bacteria</taxon>
        <taxon>Pseudomonadati</taxon>
        <taxon>Bacteroidota</taxon>
        <taxon>Flavobacteriia</taxon>
        <taxon>Flavobacteriales</taxon>
        <taxon>Weeksellaceae</taxon>
        <taxon>Chryseobacterium group</taxon>
        <taxon>Chryseobacterium</taxon>
    </lineage>
</organism>
<feature type="domain" description="ATPase dynein-related AAA" evidence="1">
    <location>
        <begin position="420"/>
        <end position="579"/>
    </location>
</feature>
<dbReference type="SUPFAM" id="SSF88697">
    <property type="entry name" value="PUA domain-like"/>
    <property type="match status" value="1"/>
</dbReference>
<comment type="caution">
    <text evidence="2">The sequence shown here is derived from an EMBL/GenBank/DDBJ whole genome shotgun (WGS) entry which is preliminary data.</text>
</comment>
<dbReference type="PANTHER" id="PTHR37291:SF1">
    <property type="entry name" value="TYPE IV METHYL-DIRECTED RESTRICTION ENZYME ECOKMCRB SUBUNIT"/>
    <property type="match status" value="1"/>
</dbReference>
<sequence length="717" mass="83272">MEERDYAFIISGKSVHLWRAKEKLDIDGHPRMNFEVIHKDLPLTSQKFVAFKYFRLDSSLIVLTIRQSPKAFYSIQLSDSSFTEEMLRDRQSYENEDNFRKIKVLQSENDIVSNSIDIQLYFDLNKQLNIVKSSFFDPGLFTHFVDNLSREGNGRKMKDAALKKIGRGLKENTVYSYEQLPILRMYDALFNEYGSPDEAETIRAVDELSTEEHWSEPLELKSFNQIYYGPPGTGKTYLVRKNFCLEEEIIAGTQLRTRLDISRTFWHLAPGRNGYLWDKLKDGNVLGYEWVDKSWGDLHKLTPKHIEEEGWGNYQLISYLREVKKGDYICVISGRSFLGIAEVLEDYNFTEAINNDLAFQTVPVKWLKKFDHPVYLNSSQTKTFVRLNHGTRWSSLITSLRENGFYFEDEESVESNIVSPKNFTFITFHQSFSYEDFIEGIKPVLADSDEEGSDKLQYELVSGIFYQACEKASQLAGYETLQACLSDTKQNRHRKFGKNVQEYYLIIDELNRGNVASIFGELITLIEDDKRLGTDSEITITLPYSKSLFGVPKNLRIIGTMNTADRSIEALDTAFRRRFSFEEIMPDSGYLEGKGESLGINLKKLLETINERLEKLLSRDHTIGHSFFIKINELKDLKLAFINKVIPLLQEYFYNDYARIGLILGSSFLDIKKSRTSFMKVDQYDSSDFEERIVYSMKRLDDISDFEFLGMIKSIYE</sequence>
<dbReference type="Gene3D" id="3.40.50.300">
    <property type="entry name" value="P-loop containing nucleotide triphosphate hydrolases"/>
    <property type="match status" value="1"/>
</dbReference>
<dbReference type="SUPFAM" id="SSF52540">
    <property type="entry name" value="P-loop containing nucleoside triphosphate hydrolases"/>
    <property type="match status" value="1"/>
</dbReference>
<accession>A0ABW9JX18</accession>